<proteinExistence type="predicted"/>
<dbReference type="Proteomes" id="UP000009047">
    <property type="component" value="Chromosome"/>
</dbReference>
<name>E1QLE5_DESB2</name>
<evidence type="ECO:0000313" key="1">
    <source>
        <dbReference type="EMBL" id="ADK86380.1"/>
    </source>
</evidence>
<dbReference type="HOGENOM" id="CLU_1052619_0_0_7"/>
<keyword evidence="2" id="KW-1185">Reference proteome</keyword>
<evidence type="ECO:0000313" key="2">
    <source>
        <dbReference type="Proteomes" id="UP000009047"/>
    </source>
</evidence>
<dbReference type="AlphaFoldDB" id="E1QLE5"/>
<dbReference type="EMBL" id="CP002085">
    <property type="protein sequence ID" value="ADK86380.1"/>
    <property type="molecule type" value="Genomic_DNA"/>
</dbReference>
<accession>E1QLE5</accession>
<protein>
    <submittedName>
        <fullName evidence="1">Uncharacterized protein</fullName>
    </submittedName>
</protein>
<gene>
    <name evidence="1" type="ordered locus">Deba_3027</name>
</gene>
<organism evidence="1 2">
    <name type="scientific">Desulfarculus baarsii (strain ATCC 33931 / DSM 2075 / LMG 7858 / VKM B-1802 / 2st14)</name>
    <dbReference type="NCBI Taxonomy" id="644282"/>
    <lineage>
        <taxon>Bacteria</taxon>
        <taxon>Pseudomonadati</taxon>
        <taxon>Thermodesulfobacteriota</taxon>
        <taxon>Desulfarculia</taxon>
        <taxon>Desulfarculales</taxon>
        <taxon>Desulfarculaceae</taxon>
        <taxon>Desulfarculus</taxon>
    </lineage>
</organism>
<reference evidence="1 2" key="1">
    <citation type="journal article" date="2010" name="Stand. Genomic Sci.">
        <title>Complete genome sequence of Desulfarculus baarsii type strain (2st14).</title>
        <authorList>
            <person name="Sun H."/>
            <person name="Spring S."/>
            <person name="Lapidus A."/>
            <person name="Davenport K."/>
            <person name="Del Rio T.G."/>
            <person name="Tice H."/>
            <person name="Nolan M."/>
            <person name="Copeland A."/>
            <person name="Cheng J.F."/>
            <person name="Lucas S."/>
            <person name="Tapia R."/>
            <person name="Goodwin L."/>
            <person name="Pitluck S."/>
            <person name="Ivanova N."/>
            <person name="Pagani I."/>
            <person name="Mavromatis K."/>
            <person name="Ovchinnikova G."/>
            <person name="Pati A."/>
            <person name="Chen A."/>
            <person name="Palaniappan K."/>
            <person name="Hauser L."/>
            <person name="Chang Y.J."/>
            <person name="Jeffries C.D."/>
            <person name="Detter J.C."/>
            <person name="Han C."/>
            <person name="Rohde M."/>
            <person name="Brambilla E."/>
            <person name="Goker M."/>
            <person name="Woyke T."/>
            <person name="Bristow J."/>
            <person name="Eisen J.A."/>
            <person name="Markowitz V."/>
            <person name="Hugenholtz P."/>
            <person name="Kyrpides N.C."/>
            <person name="Klenk H.P."/>
            <person name="Land M."/>
        </authorList>
    </citation>
    <scope>NUCLEOTIDE SEQUENCE [LARGE SCALE GENOMIC DNA]</scope>
    <source>
        <strain evidence="2">ATCC 33931 / DSM 2075 / LMG 7858 / VKM B-1802 / 2st14</strain>
    </source>
</reference>
<sequence length="264" mass="28122">MENGLTLCAPGLGLGCFACCPPIRPPGYDHARYESSLRRLFVENTAQARAGAPARPMLGFWCHGLGFLDGGGQRVGCLWHPARNNGRDLRGPTGYQEKCARESCLQARAFAELTPATAAALIGLCQGMGSFAFSSPTQNLLLRLLAFGPEVATATAALTPAALADLAALPWLDALAPTDGWLLARLIEARGPAALTAPEAVARLSDLARRLAQALGPRPPLAEGQPLRQQADRWQARFWTALSGRARARPDQLARWRAALAALL</sequence>
<dbReference type="KEGG" id="dbr:Deba_3027"/>